<keyword evidence="2" id="KW-1185">Reference proteome</keyword>
<organism evidence="1 2">
    <name type="scientific">Cystobacter ferrugineus</name>
    <dbReference type="NCBI Taxonomy" id="83449"/>
    <lineage>
        <taxon>Bacteria</taxon>
        <taxon>Pseudomonadati</taxon>
        <taxon>Myxococcota</taxon>
        <taxon>Myxococcia</taxon>
        <taxon>Myxococcales</taxon>
        <taxon>Cystobacterineae</taxon>
        <taxon>Archangiaceae</taxon>
        <taxon>Cystobacter</taxon>
    </lineage>
</organism>
<accession>A0A1L9BGY1</accession>
<dbReference type="Proteomes" id="UP000182229">
    <property type="component" value="Unassembled WGS sequence"/>
</dbReference>
<comment type="caution">
    <text evidence="1">The sequence shown here is derived from an EMBL/GenBank/DDBJ whole genome shotgun (WGS) entry which is preliminary data.</text>
</comment>
<evidence type="ECO:0000313" key="2">
    <source>
        <dbReference type="Proteomes" id="UP000182229"/>
    </source>
</evidence>
<protein>
    <submittedName>
        <fullName evidence="1">Uncharacterized protein</fullName>
    </submittedName>
</protein>
<sequence>MLLLTQIPCAPGDLSTVCHCKAGMLTACETLRLSEPKKAAEILTQLERIATQAKVLQEAGQKTEEAIKAEADASTDCSEPTECKGQLHHIISKRISRELEKHRTLQGHYKPRDPRFVTRAVDEQAHCGYQEWHREVDEEVIR</sequence>
<reference evidence="2" key="1">
    <citation type="submission" date="2016-11" db="EMBL/GenBank/DDBJ databases">
        <authorList>
            <person name="Shukria A."/>
            <person name="Stevens D.C."/>
        </authorList>
    </citation>
    <scope>NUCLEOTIDE SEQUENCE [LARGE SCALE GENOMIC DNA]</scope>
    <source>
        <strain evidence="2">Cbfe23</strain>
    </source>
</reference>
<proteinExistence type="predicted"/>
<reference evidence="1 2" key="2">
    <citation type="submission" date="2016-12" db="EMBL/GenBank/DDBJ databases">
        <title>Draft Genome Sequence of Cystobacter ferrugineus Strain Cbfe23.</title>
        <authorList>
            <person name="Akbar S."/>
            <person name="Dowd S.E."/>
            <person name="Stevens D.C."/>
        </authorList>
    </citation>
    <scope>NUCLEOTIDE SEQUENCE [LARGE SCALE GENOMIC DNA]</scope>
    <source>
        <strain evidence="1 2">Cbfe23</strain>
    </source>
</reference>
<dbReference type="EMBL" id="MPIN01000002">
    <property type="protein sequence ID" value="OJH41485.1"/>
    <property type="molecule type" value="Genomic_DNA"/>
</dbReference>
<gene>
    <name evidence="1" type="ORF">BON30_11575</name>
</gene>
<dbReference type="AlphaFoldDB" id="A0A1L9BGY1"/>
<name>A0A1L9BGY1_9BACT</name>
<dbReference type="STRING" id="83449.BON30_11575"/>
<evidence type="ECO:0000313" key="1">
    <source>
        <dbReference type="EMBL" id="OJH41485.1"/>
    </source>
</evidence>